<organism evidence="2 3">
    <name type="scientific">Pisum sativum</name>
    <name type="common">Garden pea</name>
    <name type="synonym">Lathyrus oleraceus</name>
    <dbReference type="NCBI Taxonomy" id="3888"/>
    <lineage>
        <taxon>Eukaryota</taxon>
        <taxon>Viridiplantae</taxon>
        <taxon>Streptophyta</taxon>
        <taxon>Embryophyta</taxon>
        <taxon>Tracheophyta</taxon>
        <taxon>Spermatophyta</taxon>
        <taxon>Magnoliopsida</taxon>
        <taxon>eudicotyledons</taxon>
        <taxon>Gunneridae</taxon>
        <taxon>Pentapetalae</taxon>
        <taxon>rosids</taxon>
        <taxon>fabids</taxon>
        <taxon>Fabales</taxon>
        <taxon>Fabaceae</taxon>
        <taxon>Papilionoideae</taxon>
        <taxon>50 kb inversion clade</taxon>
        <taxon>NPAAA clade</taxon>
        <taxon>Hologalegina</taxon>
        <taxon>IRL clade</taxon>
        <taxon>Fabeae</taxon>
        <taxon>Lathyrus</taxon>
    </lineage>
</organism>
<evidence type="ECO:0000256" key="1">
    <source>
        <dbReference type="SAM" id="MobiDB-lite"/>
    </source>
</evidence>
<sequence>MRNNHNYIHSPDEIDLSSRNYIHIHFHQISKLSDYFPVHFVGGSSRGKMGSVMGGQGLHLEVKNCGYRWIFKQDQQPFGSFSNDELQKEESHKLRPATLLAIEDEARPQSLAQ</sequence>
<gene>
    <name evidence="2" type="ORF">KIW84_073575</name>
</gene>
<evidence type="ECO:0000313" key="3">
    <source>
        <dbReference type="Proteomes" id="UP001058974"/>
    </source>
</evidence>
<feature type="region of interest" description="Disordered" evidence="1">
    <location>
        <begin position="80"/>
        <end position="113"/>
    </location>
</feature>
<evidence type="ECO:0000313" key="2">
    <source>
        <dbReference type="EMBL" id="KAI5387518.1"/>
    </source>
</evidence>
<accession>A0A9D4ZYU2</accession>
<keyword evidence="3" id="KW-1185">Reference proteome</keyword>
<protein>
    <submittedName>
        <fullName evidence="2">Uncharacterized protein</fullName>
    </submittedName>
</protein>
<dbReference type="Proteomes" id="UP001058974">
    <property type="component" value="Chromosome 7"/>
</dbReference>
<dbReference type="AlphaFoldDB" id="A0A9D4ZYU2"/>
<name>A0A9D4ZYU2_PEA</name>
<comment type="caution">
    <text evidence="2">The sequence shown here is derived from an EMBL/GenBank/DDBJ whole genome shotgun (WGS) entry which is preliminary data.</text>
</comment>
<dbReference type="Gramene" id="Psat07G0357500-T1">
    <property type="protein sequence ID" value="KAI5387518.1"/>
    <property type="gene ID" value="KIW84_073575"/>
</dbReference>
<reference evidence="2 3" key="1">
    <citation type="journal article" date="2022" name="Nat. Genet.">
        <title>Improved pea reference genome and pan-genome highlight genomic features and evolutionary characteristics.</title>
        <authorList>
            <person name="Yang T."/>
            <person name="Liu R."/>
            <person name="Luo Y."/>
            <person name="Hu S."/>
            <person name="Wang D."/>
            <person name="Wang C."/>
            <person name="Pandey M.K."/>
            <person name="Ge S."/>
            <person name="Xu Q."/>
            <person name="Li N."/>
            <person name="Li G."/>
            <person name="Huang Y."/>
            <person name="Saxena R.K."/>
            <person name="Ji Y."/>
            <person name="Li M."/>
            <person name="Yan X."/>
            <person name="He Y."/>
            <person name="Liu Y."/>
            <person name="Wang X."/>
            <person name="Xiang C."/>
            <person name="Varshney R.K."/>
            <person name="Ding H."/>
            <person name="Gao S."/>
            <person name="Zong X."/>
        </authorList>
    </citation>
    <scope>NUCLEOTIDE SEQUENCE [LARGE SCALE GENOMIC DNA]</scope>
    <source>
        <strain evidence="2 3">cv. Zhongwan 6</strain>
    </source>
</reference>
<proteinExistence type="predicted"/>
<dbReference type="EMBL" id="JAMSHJ010000007">
    <property type="protein sequence ID" value="KAI5387518.1"/>
    <property type="molecule type" value="Genomic_DNA"/>
</dbReference>